<keyword evidence="2" id="KW-1185">Reference proteome</keyword>
<evidence type="ECO:0008006" key="3">
    <source>
        <dbReference type="Google" id="ProtNLM"/>
    </source>
</evidence>
<dbReference type="Gene3D" id="3.40.50.300">
    <property type="entry name" value="P-loop containing nucleotide triphosphate hydrolases"/>
    <property type="match status" value="1"/>
</dbReference>
<proteinExistence type="predicted"/>
<reference evidence="1 2" key="1">
    <citation type="submission" date="2023-05" db="EMBL/GenBank/DDBJ databases">
        <title>Glutamicibacter sp. B1, complete genome.</title>
        <authorList>
            <person name="Long Y.H."/>
            <person name="Fang T."/>
            <person name="Li X.Y."/>
        </authorList>
    </citation>
    <scope>NUCLEOTIDE SEQUENCE [LARGE SCALE GENOMIC DNA]</scope>
    <source>
        <strain evidence="1 2">B1</strain>
    </source>
</reference>
<dbReference type="EMBL" id="CP125942">
    <property type="protein sequence ID" value="XAO45339.1"/>
    <property type="molecule type" value="Genomic_DNA"/>
</dbReference>
<name>A0AAU6WC47_9MICC</name>
<dbReference type="SUPFAM" id="SSF52540">
    <property type="entry name" value="P-loop containing nucleoside triphosphate hydrolases"/>
    <property type="match status" value="1"/>
</dbReference>
<dbReference type="PANTHER" id="PTHR37816">
    <property type="entry name" value="YALI0E33011P"/>
    <property type="match status" value="1"/>
</dbReference>
<dbReference type="KEGG" id="gey:QMQ05_13420"/>
<dbReference type="AlphaFoldDB" id="A0AAU6WC47"/>
<sequence length="182" mass="20796">MQPCRLYILGASGSGTTTLGRAIADVWSVPHADSDDYFWMPTNPPYTQQRPAVRRVKLMLEVFAQRPAWVLSGGINGWGEKILQRCDAVVFLSLDAPQRLQRIKRREAVRRVGEEVDTEAFGEFLAWASHYDDPEFQGRSRARHEAWLNTLELPVLRLDSSRSVQELRDAVLSWESDLQRGE</sequence>
<dbReference type="RefSeq" id="WP_345470780.1">
    <property type="nucleotide sequence ID" value="NZ_CP125942.1"/>
</dbReference>
<dbReference type="InterPro" id="IPR027417">
    <property type="entry name" value="P-loop_NTPase"/>
</dbReference>
<evidence type="ECO:0000313" key="2">
    <source>
        <dbReference type="Proteomes" id="UP001486888"/>
    </source>
</evidence>
<dbReference type="PANTHER" id="PTHR37816:SF2">
    <property type="entry name" value="DNA TOPOLOGY MODULATION PROTEIN FLAR-RELATED PROTEIN"/>
    <property type="match status" value="1"/>
</dbReference>
<dbReference type="NCBIfam" id="NF004861">
    <property type="entry name" value="PRK06217.1"/>
    <property type="match status" value="1"/>
</dbReference>
<dbReference type="Proteomes" id="UP001486888">
    <property type="component" value="Chromosome"/>
</dbReference>
<protein>
    <recommendedName>
        <fullName evidence="3">Adenylate kinase</fullName>
    </recommendedName>
</protein>
<evidence type="ECO:0000313" key="1">
    <source>
        <dbReference type="EMBL" id="XAO45339.1"/>
    </source>
</evidence>
<gene>
    <name evidence="1" type="ORF">QMQ05_13420</name>
</gene>
<dbReference type="PRINTS" id="PR01100">
    <property type="entry name" value="SHIKIMTKNASE"/>
</dbReference>
<dbReference type="InterPro" id="IPR052922">
    <property type="entry name" value="Cytidylate_Kinase-2"/>
</dbReference>
<accession>A0AAU6WC47</accession>
<organism evidence="1 2">
    <name type="scientific">Glutamicibacter ectropisis</name>
    <dbReference type="NCBI Taxonomy" id="3046593"/>
    <lineage>
        <taxon>Bacteria</taxon>
        <taxon>Bacillati</taxon>
        <taxon>Actinomycetota</taxon>
        <taxon>Actinomycetes</taxon>
        <taxon>Micrococcales</taxon>
        <taxon>Micrococcaceae</taxon>
        <taxon>Glutamicibacter</taxon>
    </lineage>
</organism>